<evidence type="ECO:0000256" key="1">
    <source>
        <dbReference type="SAM" id="Phobius"/>
    </source>
</evidence>
<keyword evidence="1" id="KW-1133">Transmembrane helix</keyword>
<evidence type="ECO:0000313" key="5">
    <source>
        <dbReference type="Proteomes" id="UP000320300"/>
    </source>
</evidence>
<feature type="domain" description="FecR protein" evidence="2">
    <location>
        <begin position="116"/>
        <end position="210"/>
    </location>
</feature>
<dbReference type="OrthoDB" id="676789at2"/>
<dbReference type="InterPro" id="IPR006860">
    <property type="entry name" value="FecR"/>
</dbReference>
<sequence>MEDNSYKLIIAYFEKTISDEGLNQLQEWIEASPEHLSQFSETIQILEASKSYFKQQVYPEKAWSKIHAHISREDLPQLAKRQGRKWISYAAACLICCILGTALYQYRPGSSEIYQTVSNRNGQQARFTLPDSSVVYLGGGSTLKYPKNFNGKIRNVDLDGEAFFDVVHQSAHPFTVNTGDITTVVLGTSFNIKAYDTEHKVAVTVKTGKVAVMAKHNGQDQVIKYLLPDDQISINTQNGLYTFSEISANDVVSWINHDFIFYNTSLEDIATALEHHYGIAIEFTDPDLSKVRLTAKFKNITLTEAMENISILSGLAFTQNGNHLYISNNNQKGGKIMK</sequence>
<dbReference type="Gene3D" id="3.55.50.30">
    <property type="match status" value="1"/>
</dbReference>
<keyword evidence="5" id="KW-1185">Reference proteome</keyword>
<dbReference type="PIRSF" id="PIRSF018266">
    <property type="entry name" value="FecR"/>
    <property type="match status" value="1"/>
</dbReference>
<gene>
    <name evidence="4" type="ORF">SAMN06265348_10248</name>
</gene>
<feature type="domain" description="Protein FecR C-terminal" evidence="3">
    <location>
        <begin position="258"/>
        <end position="326"/>
    </location>
</feature>
<dbReference type="PANTHER" id="PTHR30273">
    <property type="entry name" value="PERIPLASMIC SIGNAL SENSOR AND SIGMA FACTOR ACTIVATOR FECR-RELATED"/>
    <property type="match status" value="1"/>
</dbReference>
<evidence type="ECO:0000259" key="3">
    <source>
        <dbReference type="Pfam" id="PF16344"/>
    </source>
</evidence>
<dbReference type="InterPro" id="IPR012373">
    <property type="entry name" value="Ferrdict_sens_TM"/>
</dbReference>
<dbReference type="Pfam" id="PF04773">
    <property type="entry name" value="FecR"/>
    <property type="match status" value="1"/>
</dbReference>
<dbReference type="Pfam" id="PF16344">
    <property type="entry name" value="FecR_C"/>
    <property type="match status" value="1"/>
</dbReference>
<keyword evidence="1" id="KW-0812">Transmembrane</keyword>
<dbReference type="Gene3D" id="2.60.120.1440">
    <property type="match status" value="1"/>
</dbReference>
<dbReference type="AlphaFoldDB" id="A0A521B6G8"/>
<accession>A0A521B6G8</accession>
<evidence type="ECO:0000259" key="2">
    <source>
        <dbReference type="Pfam" id="PF04773"/>
    </source>
</evidence>
<dbReference type="Proteomes" id="UP000320300">
    <property type="component" value="Unassembled WGS sequence"/>
</dbReference>
<dbReference type="EMBL" id="FXTN01000002">
    <property type="protein sequence ID" value="SMO42655.1"/>
    <property type="molecule type" value="Genomic_DNA"/>
</dbReference>
<organism evidence="4 5">
    <name type="scientific">Pedobacter westerhofensis</name>
    <dbReference type="NCBI Taxonomy" id="425512"/>
    <lineage>
        <taxon>Bacteria</taxon>
        <taxon>Pseudomonadati</taxon>
        <taxon>Bacteroidota</taxon>
        <taxon>Sphingobacteriia</taxon>
        <taxon>Sphingobacteriales</taxon>
        <taxon>Sphingobacteriaceae</taxon>
        <taxon>Pedobacter</taxon>
    </lineage>
</organism>
<protein>
    <submittedName>
        <fullName evidence="4">FecR family protein</fullName>
    </submittedName>
</protein>
<dbReference type="PANTHER" id="PTHR30273:SF2">
    <property type="entry name" value="PROTEIN FECR"/>
    <property type="match status" value="1"/>
</dbReference>
<feature type="transmembrane region" description="Helical" evidence="1">
    <location>
        <begin position="86"/>
        <end position="106"/>
    </location>
</feature>
<evidence type="ECO:0000313" key="4">
    <source>
        <dbReference type="EMBL" id="SMO42655.1"/>
    </source>
</evidence>
<dbReference type="GO" id="GO:0016989">
    <property type="term" value="F:sigma factor antagonist activity"/>
    <property type="evidence" value="ECO:0007669"/>
    <property type="project" value="TreeGrafter"/>
</dbReference>
<keyword evidence="1" id="KW-0472">Membrane</keyword>
<name>A0A521B6G8_9SPHI</name>
<dbReference type="InterPro" id="IPR032508">
    <property type="entry name" value="FecR_C"/>
</dbReference>
<proteinExistence type="predicted"/>
<dbReference type="RefSeq" id="WP_142526750.1">
    <property type="nucleotide sequence ID" value="NZ_CBCSJO010000003.1"/>
</dbReference>
<reference evidence="4 5" key="1">
    <citation type="submission" date="2017-05" db="EMBL/GenBank/DDBJ databases">
        <authorList>
            <person name="Varghese N."/>
            <person name="Submissions S."/>
        </authorList>
    </citation>
    <scope>NUCLEOTIDE SEQUENCE [LARGE SCALE GENOMIC DNA]</scope>
    <source>
        <strain evidence="4 5">DSM 19036</strain>
    </source>
</reference>